<evidence type="ECO:0000313" key="3">
    <source>
        <dbReference type="Proteomes" id="UP000253961"/>
    </source>
</evidence>
<evidence type="ECO:0000313" key="2">
    <source>
        <dbReference type="EMBL" id="RDC58398.1"/>
    </source>
</evidence>
<dbReference type="RefSeq" id="WP_115401808.1">
    <property type="nucleotide sequence ID" value="NZ_QPKV01000002.1"/>
</dbReference>
<dbReference type="SUPFAM" id="SSF142433">
    <property type="entry name" value="CinA-like"/>
    <property type="match status" value="1"/>
</dbReference>
<name>A0A369Q7Z3_9SPHI</name>
<dbReference type="Proteomes" id="UP000253961">
    <property type="component" value="Unassembled WGS sequence"/>
</dbReference>
<keyword evidence="3" id="KW-1185">Reference proteome</keyword>
<reference evidence="2 3" key="1">
    <citation type="submission" date="2018-07" db="EMBL/GenBank/DDBJ databases">
        <title>Pedobacter sp. nov., isolated from soil.</title>
        <authorList>
            <person name="Zhou L.Y."/>
            <person name="Du Z.J."/>
        </authorList>
    </citation>
    <scope>NUCLEOTIDE SEQUENCE [LARGE SCALE GENOMIC DNA]</scope>
    <source>
        <strain evidence="2 3">JDX94</strain>
    </source>
</reference>
<accession>A0A369Q7Z3</accession>
<organism evidence="2 3">
    <name type="scientific">Pedobacter chinensis</name>
    <dbReference type="NCBI Taxonomy" id="2282421"/>
    <lineage>
        <taxon>Bacteria</taxon>
        <taxon>Pseudomonadati</taxon>
        <taxon>Bacteroidota</taxon>
        <taxon>Sphingobacteriia</taxon>
        <taxon>Sphingobacteriales</taxon>
        <taxon>Sphingobacteriaceae</taxon>
        <taxon>Pedobacter</taxon>
    </lineage>
</organism>
<dbReference type="OrthoDB" id="6659578at2"/>
<dbReference type="InterPro" id="IPR036653">
    <property type="entry name" value="CinA-like_C"/>
</dbReference>
<dbReference type="EMBL" id="QPKV01000002">
    <property type="protein sequence ID" value="RDC58398.1"/>
    <property type="molecule type" value="Genomic_DNA"/>
</dbReference>
<dbReference type="AlphaFoldDB" id="A0A369Q7Z3"/>
<comment type="caution">
    <text evidence="2">The sequence shown here is derived from an EMBL/GenBank/DDBJ whole genome shotgun (WGS) entry which is preliminary data.</text>
</comment>
<gene>
    <name evidence="2" type="ORF">DU508_03510</name>
</gene>
<dbReference type="Pfam" id="PF02464">
    <property type="entry name" value="CinA"/>
    <property type="match status" value="1"/>
</dbReference>
<feature type="domain" description="CinA C-terminal" evidence="1">
    <location>
        <begin position="3"/>
        <end position="158"/>
    </location>
</feature>
<dbReference type="InterPro" id="IPR008136">
    <property type="entry name" value="CinA_C"/>
</dbReference>
<dbReference type="Gene3D" id="3.90.950.20">
    <property type="entry name" value="CinA-like"/>
    <property type="match status" value="1"/>
</dbReference>
<evidence type="ECO:0000259" key="1">
    <source>
        <dbReference type="Pfam" id="PF02464"/>
    </source>
</evidence>
<dbReference type="NCBIfam" id="TIGR00199">
    <property type="entry name" value="PncC_domain"/>
    <property type="match status" value="1"/>
</dbReference>
<sequence length="162" mass="17654">MKQTIMKNVGLMLIDKKLTIAFAESATAGWICAEFSLIEDAGKFLKGGIACYDACIKEDLLKVDPRLVEDFTPESMEVTKAITEGLTSMISADIHIGVTGLACPGGSETPEKPVGTMFIYALHKGKLAFSERMNFLGSHETIVSETVNRCAKLLQEYLESIN</sequence>
<proteinExistence type="predicted"/>
<protein>
    <submittedName>
        <fullName evidence="2">CinA family protein</fullName>
    </submittedName>
</protein>